<organism evidence="2">
    <name type="scientific">Fusarium oxysporum f. sp. melonis 26406</name>
    <dbReference type="NCBI Taxonomy" id="1089452"/>
    <lineage>
        <taxon>Eukaryota</taxon>
        <taxon>Fungi</taxon>
        <taxon>Dikarya</taxon>
        <taxon>Ascomycota</taxon>
        <taxon>Pezizomycotina</taxon>
        <taxon>Sordariomycetes</taxon>
        <taxon>Hypocreomycetidae</taxon>
        <taxon>Hypocreales</taxon>
        <taxon>Nectriaceae</taxon>
        <taxon>Fusarium</taxon>
        <taxon>Fusarium oxysporum species complex</taxon>
    </lineage>
</organism>
<dbReference type="VEuPathDB" id="FungiDB:FOMG_17840"/>
<reference evidence="2" key="1">
    <citation type="submission" date="2012-04" db="EMBL/GenBank/DDBJ databases">
        <title>The Genome Sequence of Fusarium oxysporum melonis.</title>
        <authorList>
            <consortium name="The Broad Institute Genome Sequencing Platform"/>
            <person name="Ma L.-J."/>
            <person name="Gale L.R."/>
            <person name="Schwartz D.C."/>
            <person name="Zhou S."/>
            <person name="Corby-Kistler H."/>
            <person name="Young S.K."/>
            <person name="Zeng Q."/>
            <person name="Gargeya S."/>
            <person name="Fitzgerald M."/>
            <person name="Haas B."/>
            <person name="Abouelleil A."/>
            <person name="Alvarado L."/>
            <person name="Arachchi H.M."/>
            <person name="Berlin A."/>
            <person name="Brown A."/>
            <person name="Chapman S.B."/>
            <person name="Chen Z."/>
            <person name="Dunbar C."/>
            <person name="Freedman E."/>
            <person name="Gearin G."/>
            <person name="Goldberg J."/>
            <person name="Griggs A."/>
            <person name="Gujja S."/>
            <person name="Heiman D."/>
            <person name="Howarth C."/>
            <person name="Larson L."/>
            <person name="Lui A."/>
            <person name="MacDonald P.J.P."/>
            <person name="Montmayeur A."/>
            <person name="Murphy C."/>
            <person name="Neiman D."/>
            <person name="Pearson M."/>
            <person name="Priest M."/>
            <person name="Roberts A."/>
            <person name="Saif S."/>
            <person name="Shea T."/>
            <person name="Shenoy N."/>
            <person name="Sisk P."/>
            <person name="Stolte C."/>
            <person name="Sykes S."/>
            <person name="Wortman J."/>
            <person name="Nusbaum C."/>
            <person name="Birren B."/>
        </authorList>
    </citation>
    <scope>NUCLEOTIDE SEQUENCE</scope>
    <source>
        <strain evidence="2">26406</strain>
    </source>
</reference>
<name>W9ZWS4_FUSOX</name>
<accession>W9ZWS4</accession>
<feature type="compositionally biased region" description="Basic and acidic residues" evidence="1">
    <location>
        <begin position="15"/>
        <end position="24"/>
    </location>
</feature>
<proteinExistence type="predicted"/>
<gene>
    <name evidence="2" type="ORF">FOMG_17840</name>
</gene>
<dbReference type="EMBL" id="JH659398">
    <property type="protein sequence ID" value="EXK25506.1"/>
    <property type="molecule type" value="Genomic_DNA"/>
</dbReference>
<protein>
    <submittedName>
        <fullName evidence="2">Uncharacterized protein</fullName>
    </submittedName>
</protein>
<evidence type="ECO:0000256" key="1">
    <source>
        <dbReference type="SAM" id="MobiDB-lite"/>
    </source>
</evidence>
<dbReference type="Proteomes" id="UP000030703">
    <property type="component" value="Unassembled WGS sequence"/>
</dbReference>
<dbReference type="AlphaFoldDB" id="W9ZWS4"/>
<dbReference type="HOGENOM" id="CLU_1704304_0_0_1"/>
<evidence type="ECO:0000313" key="2">
    <source>
        <dbReference type="EMBL" id="EXK25506.1"/>
    </source>
</evidence>
<feature type="region of interest" description="Disordered" evidence="1">
    <location>
        <begin position="1"/>
        <end position="24"/>
    </location>
</feature>
<sequence length="154" mass="17121">MTEYDHGVPQPYNEEGPKAAERRAKDAKRLLEQNYPNYREHHRIGPTYIAVVESAYQLDGVVRPVDYATISKYDALTGTMVTTISEGVTLNPWFVEEARSQGFTNGNKNCGVKTPGAVLAETIKGVDAQKWHKDASGKARREILADAIKDMPMP</sequence>
<reference evidence="2" key="2">
    <citation type="submission" date="2012-05" db="EMBL/GenBank/DDBJ databases">
        <title>Annotation of the Genome Sequence of Fusarium oxysporum f. sp. melonis 26406.</title>
        <authorList>
            <consortium name="The Broad Institute Genomics Platform"/>
            <person name="Ma L.-J."/>
            <person name="Corby-Kistler H."/>
            <person name="Broz K."/>
            <person name="Gale L.R."/>
            <person name="Jonkers W."/>
            <person name="O'Donnell K."/>
            <person name="Ploetz R."/>
            <person name="Steinberg C."/>
            <person name="Schwartz D.C."/>
            <person name="VanEtten H."/>
            <person name="Zhou S."/>
            <person name="Young S.K."/>
            <person name="Zeng Q."/>
            <person name="Gargeya S."/>
            <person name="Fitzgerald M."/>
            <person name="Abouelleil A."/>
            <person name="Alvarado L."/>
            <person name="Chapman S.B."/>
            <person name="Gainer-Dewar J."/>
            <person name="Goldberg J."/>
            <person name="Griggs A."/>
            <person name="Gujja S."/>
            <person name="Hansen M."/>
            <person name="Howarth C."/>
            <person name="Imamovic A."/>
            <person name="Ireland A."/>
            <person name="Larimer J."/>
            <person name="McCowan C."/>
            <person name="Murphy C."/>
            <person name="Pearson M."/>
            <person name="Poon T.W."/>
            <person name="Priest M."/>
            <person name="Roberts A."/>
            <person name="Saif S."/>
            <person name="Shea T."/>
            <person name="Sykes S."/>
            <person name="Wortman J."/>
            <person name="Nusbaum C."/>
            <person name="Birren B."/>
        </authorList>
    </citation>
    <scope>NUCLEOTIDE SEQUENCE</scope>
    <source>
        <strain evidence="2">26406</strain>
    </source>
</reference>